<dbReference type="Pfam" id="PF10646">
    <property type="entry name" value="Germane"/>
    <property type="match status" value="1"/>
</dbReference>
<keyword evidence="3" id="KW-0449">Lipoprotein</keyword>
<evidence type="ECO:0000313" key="4">
    <source>
        <dbReference type="Proteomes" id="UP000636956"/>
    </source>
</evidence>
<dbReference type="PROSITE" id="PS51257">
    <property type="entry name" value="PROKAR_LIPOPROTEIN"/>
    <property type="match status" value="1"/>
</dbReference>
<dbReference type="AlphaFoldDB" id="A0A917PCH9"/>
<dbReference type="SMART" id="SM00909">
    <property type="entry name" value="Germane"/>
    <property type="match status" value="1"/>
</dbReference>
<reference evidence="3" key="1">
    <citation type="journal article" date="2014" name="Int. J. Syst. Evol. Microbiol.">
        <title>Complete genome sequence of Corynebacterium casei LMG S-19264T (=DSM 44701T), isolated from a smear-ripened cheese.</title>
        <authorList>
            <consortium name="US DOE Joint Genome Institute (JGI-PGF)"/>
            <person name="Walter F."/>
            <person name="Albersmeier A."/>
            <person name="Kalinowski J."/>
            <person name="Ruckert C."/>
        </authorList>
    </citation>
    <scope>NUCLEOTIDE SEQUENCE</scope>
    <source>
        <strain evidence="3">CGMCC 1.8984</strain>
    </source>
</reference>
<accession>A0A917PCH9</accession>
<keyword evidence="1" id="KW-0732">Signal</keyword>
<feature type="chain" id="PRO_5037041801" evidence="1">
    <location>
        <begin position="22"/>
        <end position="557"/>
    </location>
</feature>
<gene>
    <name evidence="3" type="primary">lpqB</name>
    <name evidence="3" type="ORF">GCM10011372_06140</name>
</gene>
<dbReference type="InterPro" id="IPR059026">
    <property type="entry name" value="LpqB_N"/>
</dbReference>
<proteinExistence type="predicted"/>
<name>A0A917PCH9_9MICO</name>
<evidence type="ECO:0000313" key="3">
    <source>
        <dbReference type="EMBL" id="GGJ71002.1"/>
    </source>
</evidence>
<reference evidence="3" key="2">
    <citation type="submission" date="2020-09" db="EMBL/GenBank/DDBJ databases">
        <authorList>
            <person name="Sun Q."/>
            <person name="Zhou Y."/>
        </authorList>
    </citation>
    <scope>NUCLEOTIDE SEQUENCE</scope>
    <source>
        <strain evidence="3">CGMCC 1.8984</strain>
    </source>
</reference>
<dbReference type="EMBL" id="BMMD01000002">
    <property type="protein sequence ID" value="GGJ71002.1"/>
    <property type="molecule type" value="Genomic_DNA"/>
</dbReference>
<feature type="domain" description="GerMN" evidence="2">
    <location>
        <begin position="199"/>
        <end position="288"/>
    </location>
</feature>
<keyword evidence="4" id="KW-1185">Reference proteome</keyword>
<protein>
    <submittedName>
        <fullName evidence="3">Lipoprotein LpqB</fullName>
    </submittedName>
</protein>
<dbReference type="SUPFAM" id="SSF69322">
    <property type="entry name" value="Tricorn protease domain 2"/>
    <property type="match status" value="1"/>
</dbReference>
<organism evidence="3 4">
    <name type="scientific">Agromyces bauzanensis</name>
    <dbReference type="NCBI Taxonomy" id="1308924"/>
    <lineage>
        <taxon>Bacteria</taxon>
        <taxon>Bacillati</taxon>
        <taxon>Actinomycetota</taxon>
        <taxon>Actinomycetes</taxon>
        <taxon>Micrococcales</taxon>
        <taxon>Microbacteriaceae</taxon>
        <taxon>Agromyces</taxon>
    </lineage>
</organism>
<comment type="caution">
    <text evidence="3">The sequence shown here is derived from an EMBL/GenBank/DDBJ whole genome shotgun (WGS) entry which is preliminary data.</text>
</comment>
<dbReference type="RefSeq" id="WP_188741967.1">
    <property type="nucleotide sequence ID" value="NZ_BAABFW010000003.1"/>
</dbReference>
<evidence type="ECO:0000256" key="1">
    <source>
        <dbReference type="SAM" id="SignalP"/>
    </source>
</evidence>
<evidence type="ECO:0000259" key="2">
    <source>
        <dbReference type="SMART" id="SM00909"/>
    </source>
</evidence>
<sequence>MRSHRLAASFALVCVALTGCASIPDSGSVQRGDPAPADPVEFDILVQPPADGATQEDILEGFISAAQSPRNNYAIAREFLTEAFADEWEADEGATIDVLSEREIEPVDETTLRLDATPAAELRDNGQYEEPESRAPIPFEYRFEQVDGEWRISSAPAGIVIDQVSFTGVFRPYTLYFFDPGFRYLVPDVRWYAGRESAQTSIVRSLIAGPAGWLASGVVSSFPEGVQLSPSAVTVTGEVASVSLAGAGLGDLRTAQRIQAQLDASLIGVRSIEEVSLALNGAESDVPDLSDPTPVQNPRVDPRSVVFDGETFGHLAASGEGIEPIADLSEQVVAIAPSDAALGPAGESVAVRTPAGVSLLRASEEPVTLDPRANLVTPAIDGEGVVWSVPADAPDELAWYASDGTSAQVDVPWTGTTIAAIAVSRDSTRIVALLGDGMRTHFMAASIERDADGKPVALSPVALRLDDVDGTPLDVAWLDESTVASLTQLPDGTTRIVSQELGGFARRIEGPASAVAIDGGNDDPRVLTAGGDLDVRSGVGWQVRASGIRFVAAQLPD</sequence>
<dbReference type="InterPro" id="IPR019606">
    <property type="entry name" value="GerMN"/>
</dbReference>
<dbReference type="Pfam" id="PF25976">
    <property type="entry name" value="LpqB_N"/>
    <property type="match status" value="1"/>
</dbReference>
<dbReference type="Proteomes" id="UP000636956">
    <property type="component" value="Unassembled WGS sequence"/>
</dbReference>
<feature type="signal peptide" evidence="1">
    <location>
        <begin position="1"/>
        <end position="21"/>
    </location>
</feature>